<keyword evidence="1" id="KW-0436">Ligase</keyword>
<dbReference type="InterPro" id="IPR003781">
    <property type="entry name" value="CoA-bd"/>
</dbReference>
<dbReference type="InterPro" id="IPR032875">
    <property type="entry name" value="Succ_CoA_lig_flav_dom"/>
</dbReference>
<feature type="domain" description="CoA-binding" evidence="4">
    <location>
        <begin position="7"/>
        <end position="101"/>
    </location>
</feature>
<keyword evidence="2" id="KW-0547">Nucleotide-binding</keyword>
<dbReference type="SUPFAM" id="SSF51735">
    <property type="entry name" value="NAD(P)-binding Rossmann-fold domains"/>
    <property type="match status" value="1"/>
</dbReference>
<evidence type="ECO:0000256" key="3">
    <source>
        <dbReference type="ARBA" id="ARBA00022840"/>
    </source>
</evidence>
<dbReference type="Pfam" id="PF13607">
    <property type="entry name" value="Succ_CoA_lig"/>
    <property type="match status" value="1"/>
</dbReference>
<dbReference type="InterPro" id="IPR051538">
    <property type="entry name" value="Acyl-CoA_Synth/Transferase"/>
</dbReference>
<dbReference type="InterPro" id="IPR016102">
    <property type="entry name" value="Succinyl-CoA_synth-like"/>
</dbReference>
<dbReference type="InterPro" id="IPR036291">
    <property type="entry name" value="NAD(P)-bd_dom_sf"/>
</dbReference>
<dbReference type="InterPro" id="IPR043938">
    <property type="entry name" value="Ligase_CoA_dom"/>
</dbReference>
<dbReference type="Gene3D" id="3.40.50.720">
    <property type="entry name" value="NAD(P)-binding Rossmann-like Domain"/>
    <property type="match status" value="1"/>
</dbReference>
<dbReference type="GO" id="GO:0043758">
    <property type="term" value="F:acetate-CoA ligase (ADP-forming) activity"/>
    <property type="evidence" value="ECO:0007669"/>
    <property type="project" value="InterPro"/>
</dbReference>
<proteinExistence type="predicted"/>
<dbReference type="Gene3D" id="3.40.50.261">
    <property type="entry name" value="Succinyl-CoA synthetase domains"/>
    <property type="match status" value="2"/>
</dbReference>
<dbReference type="EMBL" id="DTBP01000017">
    <property type="protein sequence ID" value="HGQ73966.1"/>
    <property type="molecule type" value="Genomic_DNA"/>
</dbReference>
<evidence type="ECO:0000256" key="1">
    <source>
        <dbReference type="ARBA" id="ARBA00022598"/>
    </source>
</evidence>
<keyword evidence="3" id="KW-0067">ATP-binding</keyword>
<dbReference type="AlphaFoldDB" id="A0A7C4JLC5"/>
<dbReference type="SMART" id="SM00881">
    <property type="entry name" value="CoA_binding"/>
    <property type="match status" value="1"/>
</dbReference>
<dbReference type="PANTHER" id="PTHR43334:SF2">
    <property type="entry name" value="ACETATE--COA LIGASE [ADP-FORMING]"/>
    <property type="match status" value="1"/>
</dbReference>
<evidence type="ECO:0000313" key="5">
    <source>
        <dbReference type="EMBL" id="HGQ73966.1"/>
    </source>
</evidence>
<dbReference type="SUPFAM" id="SSF52210">
    <property type="entry name" value="Succinyl-CoA synthetase domains"/>
    <property type="match status" value="2"/>
</dbReference>
<gene>
    <name evidence="5" type="ORF">ENU20_02685</name>
</gene>
<dbReference type="Pfam" id="PF13380">
    <property type="entry name" value="CoA_binding_2"/>
    <property type="match status" value="1"/>
</dbReference>
<sequence length="474" mass="52365">MKDLERFFKPRTVAIVGATPKEGKVGRVLAENFIKRFRGRFYFINPNYSEILGYRSYKSIKEIGEEIDLLIVAVPAPSVPSVLEEAGEAGIKAAIIISGGFRETGTEEGVALENRLSEIIRKYGIRVIGPNCIGIFDNWSGVDTFFLPDEKMKRPPKGYISIISQSGAFASALLDWMAYRGIGVARAISYGNKIDVDDVDLLEFLGEDEYTRVIFIYVEGLKEGRGKLFLEKAREVLKRKPIVIYKAGKTVRGGLAASSHTAALAGNYQLYEACIKQAGLIEARSFDEIMDLTKILLTQPLMKGKRVYVVTDAGGVGVMLTDALSLEGFDIPRTPMDLRETLRKILPPHCIVENPIDLTGDTDDERFIKVIEQLLPREDVDAIVVVALPQVPGIKGSLVKYLAEAKKHGKPIVSVIIGGAEAEKFKNELDNNGITVFESPERLARALKGLYTYSVVRGCVRKGDLGIESQRNYP</sequence>
<protein>
    <submittedName>
        <fullName evidence="5">CoA-binding protein</fullName>
    </submittedName>
</protein>
<organism evidence="5">
    <name type="scientific">Staphylothermus marinus</name>
    <dbReference type="NCBI Taxonomy" id="2280"/>
    <lineage>
        <taxon>Archaea</taxon>
        <taxon>Thermoproteota</taxon>
        <taxon>Thermoprotei</taxon>
        <taxon>Desulfurococcales</taxon>
        <taxon>Desulfurococcaceae</taxon>
        <taxon>Staphylothermus</taxon>
    </lineage>
</organism>
<dbReference type="Pfam" id="PF19045">
    <property type="entry name" value="Ligase_CoA_2"/>
    <property type="match status" value="1"/>
</dbReference>
<reference evidence="5" key="1">
    <citation type="journal article" date="2020" name="mSystems">
        <title>Genome- and Community-Level Interaction Insights into Carbon Utilization and Element Cycling Functions of Hydrothermarchaeota in Hydrothermal Sediment.</title>
        <authorList>
            <person name="Zhou Z."/>
            <person name="Liu Y."/>
            <person name="Xu W."/>
            <person name="Pan J."/>
            <person name="Luo Z.H."/>
            <person name="Li M."/>
        </authorList>
    </citation>
    <scope>NUCLEOTIDE SEQUENCE [LARGE SCALE GENOMIC DNA]</scope>
    <source>
        <strain evidence="5">SpSt-648</strain>
    </source>
</reference>
<dbReference type="PANTHER" id="PTHR43334">
    <property type="entry name" value="ACETATE--COA LIGASE [ADP-FORMING]"/>
    <property type="match status" value="1"/>
</dbReference>
<evidence type="ECO:0000256" key="2">
    <source>
        <dbReference type="ARBA" id="ARBA00022741"/>
    </source>
</evidence>
<evidence type="ECO:0000259" key="4">
    <source>
        <dbReference type="SMART" id="SM00881"/>
    </source>
</evidence>
<comment type="caution">
    <text evidence="5">The sequence shown here is derived from an EMBL/GenBank/DDBJ whole genome shotgun (WGS) entry which is preliminary data.</text>
</comment>
<name>A0A7C4JLC5_STAMA</name>
<dbReference type="GO" id="GO:0005524">
    <property type="term" value="F:ATP binding"/>
    <property type="evidence" value="ECO:0007669"/>
    <property type="project" value="UniProtKB-KW"/>
</dbReference>
<accession>A0A7C4JLC5</accession>